<accession>A0A821PDJ0</accession>
<protein>
    <submittedName>
        <fullName evidence="1">Uncharacterized protein</fullName>
    </submittedName>
</protein>
<reference evidence="1" key="1">
    <citation type="submission" date="2021-02" db="EMBL/GenBank/DDBJ databases">
        <authorList>
            <person name="Nowell W R."/>
        </authorList>
    </citation>
    <scope>NUCLEOTIDE SEQUENCE</scope>
</reference>
<evidence type="ECO:0000313" key="2">
    <source>
        <dbReference type="Proteomes" id="UP000663873"/>
    </source>
</evidence>
<evidence type="ECO:0000313" key="1">
    <source>
        <dbReference type="EMBL" id="CAF4801106.1"/>
    </source>
</evidence>
<proteinExistence type="predicted"/>
<gene>
    <name evidence="1" type="ORF">UJA718_LOCUS41291</name>
</gene>
<name>A0A821PDJ0_9BILA</name>
<dbReference type="AlphaFoldDB" id="A0A821PDJ0"/>
<dbReference type="EMBL" id="CAJOBP010048391">
    <property type="protein sequence ID" value="CAF4801106.1"/>
    <property type="molecule type" value="Genomic_DNA"/>
</dbReference>
<sequence length="70" mass="8415">FISFFYHTQLKPATSLDRDDEQSERQQHHKLIILLSSTHNVTITITTERYRKITIEFKLNYTKRTFAVQD</sequence>
<dbReference type="Proteomes" id="UP000663873">
    <property type="component" value="Unassembled WGS sequence"/>
</dbReference>
<comment type="caution">
    <text evidence="1">The sequence shown here is derived from an EMBL/GenBank/DDBJ whole genome shotgun (WGS) entry which is preliminary data.</text>
</comment>
<feature type="non-terminal residue" evidence="1">
    <location>
        <position position="1"/>
    </location>
</feature>
<organism evidence="1 2">
    <name type="scientific">Rotaria socialis</name>
    <dbReference type="NCBI Taxonomy" id="392032"/>
    <lineage>
        <taxon>Eukaryota</taxon>
        <taxon>Metazoa</taxon>
        <taxon>Spiralia</taxon>
        <taxon>Gnathifera</taxon>
        <taxon>Rotifera</taxon>
        <taxon>Eurotatoria</taxon>
        <taxon>Bdelloidea</taxon>
        <taxon>Philodinida</taxon>
        <taxon>Philodinidae</taxon>
        <taxon>Rotaria</taxon>
    </lineage>
</organism>
<keyword evidence="2" id="KW-1185">Reference proteome</keyword>